<reference evidence="7" key="1">
    <citation type="submission" date="2022-11" db="UniProtKB">
        <authorList>
            <consortium name="WormBaseParasite"/>
        </authorList>
    </citation>
    <scope>IDENTIFICATION</scope>
</reference>
<dbReference type="GO" id="GO:0015020">
    <property type="term" value="F:glucuronosyltransferase activity"/>
    <property type="evidence" value="ECO:0007669"/>
    <property type="project" value="UniProtKB-EC"/>
</dbReference>
<keyword evidence="4" id="KW-0808">Transferase</keyword>
<evidence type="ECO:0000256" key="4">
    <source>
        <dbReference type="ARBA" id="ARBA00022679"/>
    </source>
</evidence>
<organism evidence="6 7">
    <name type="scientific">Acrobeloides nanus</name>
    <dbReference type="NCBI Taxonomy" id="290746"/>
    <lineage>
        <taxon>Eukaryota</taxon>
        <taxon>Metazoa</taxon>
        <taxon>Ecdysozoa</taxon>
        <taxon>Nematoda</taxon>
        <taxon>Chromadorea</taxon>
        <taxon>Rhabditida</taxon>
        <taxon>Tylenchina</taxon>
        <taxon>Cephalobomorpha</taxon>
        <taxon>Cephaloboidea</taxon>
        <taxon>Cephalobidae</taxon>
        <taxon>Acrobeloides</taxon>
    </lineage>
</organism>
<evidence type="ECO:0000256" key="2">
    <source>
        <dbReference type="ARBA" id="ARBA00012544"/>
    </source>
</evidence>
<evidence type="ECO:0000256" key="1">
    <source>
        <dbReference type="ARBA" id="ARBA00009995"/>
    </source>
</evidence>
<keyword evidence="3" id="KW-0328">Glycosyltransferase</keyword>
<sequence length="262" mass="29371">MIGIIHHLGIKKWVWVTSTPILEYQASYSGLISPPSVVPLFLLPFTNQMSYAERAQNLFMQALVKFAMGFQLDAISRLFQQKFGDDFPTIKALLPTASLHMVNSEELLEYPRPLPHKILFIGGIGMDSPKPLNGEFKEFVSNSKKPIVLVSFGSVAKASKMPKHWIDSLLGLFHHNQHLTFIWKYEGDAGKLAIPENVFVKEWIPQTDLLGNEKIVAFVTHAGYNSINECARAGKPMVLVPLFADQPRNAKLVEYRGLGLIV</sequence>
<comment type="similarity">
    <text evidence="1">Belongs to the UDP-glycosyltransferase family.</text>
</comment>
<evidence type="ECO:0000256" key="5">
    <source>
        <dbReference type="ARBA" id="ARBA00047475"/>
    </source>
</evidence>
<dbReference type="PANTHER" id="PTHR48043:SF145">
    <property type="entry name" value="FI06409P-RELATED"/>
    <property type="match status" value="1"/>
</dbReference>
<dbReference type="Pfam" id="PF00201">
    <property type="entry name" value="UDPGT"/>
    <property type="match status" value="1"/>
</dbReference>
<dbReference type="Gene3D" id="3.40.50.2000">
    <property type="entry name" value="Glycogen Phosphorylase B"/>
    <property type="match status" value="1"/>
</dbReference>
<evidence type="ECO:0000313" key="6">
    <source>
        <dbReference type="Proteomes" id="UP000887540"/>
    </source>
</evidence>
<dbReference type="InterPro" id="IPR050271">
    <property type="entry name" value="UDP-glycosyltransferase"/>
</dbReference>
<dbReference type="SUPFAM" id="SSF53756">
    <property type="entry name" value="UDP-Glycosyltransferase/glycogen phosphorylase"/>
    <property type="match status" value="1"/>
</dbReference>
<keyword evidence="6" id="KW-1185">Reference proteome</keyword>
<evidence type="ECO:0000313" key="7">
    <source>
        <dbReference type="WBParaSite" id="ACRNAN_Path_253.g948.t1"/>
    </source>
</evidence>
<proteinExistence type="inferred from homology"/>
<evidence type="ECO:0000256" key="3">
    <source>
        <dbReference type="ARBA" id="ARBA00022676"/>
    </source>
</evidence>
<protein>
    <recommendedName>
        <fullName evidence="2">glucuronosyltransferase</fullName>
        <ecNumber evidence="2">2.4.1.17</ecNumber>
    </recommendedName>
</protein>
<dbReference type="InterPro" id="IPR002213">
    <property type="entry name" value="UDP_glucos_trans"/>
</dbReference>
<accession>A0A914C4E8</accession>
<dbReference type="Proteomes" id="UP000887540">
    <property type="component" value="Unplaced"/>
</dbReference>
<name>A0A914C4E8_9BILA</name>
<dbReference type="WBParaSite" id="ACRNAN_Path_253.g948.t1">
    <property type="protein sequence ID" value="ACRNAN_Path_253.g948.t1"/>
    <property type="gene ID" value="ACRNAN_Path_253.g948"/>
</dbReference>
<dbReference type="CDD" id="cd03784">
    <property type="entry name" value="GT1_Gtf-like"/>
    <property type="match status" value="1"/>
</dbReference>
<comment type="catalytic activity">
    <reaction evidence="5">
        <text>glucuronate acceptor + UDP-alpha-D-glucuronate = acceptor beta-D-glucuronoside + UDP + H(+)</text>
        <dbReference type="Rhea" id="RHEA:21032"/>
        <dbReference type="ChEBI" id="CHEBI:15378"/>
        <dbReference type="ChEBI" id="CHEBI:58052"/>
        <dbReference type="ChEBI" id="CHEBI:58223"/>
        <dbReference type="ChEBI" id="CHEBI:132367"/>
        <dbReference type="ChEBI" id="CHEBI:132368"/>
        <dbReference type="EC" id="2.4.1.17"/>
    </reaction>
</comment>
<dbReference type="AlphaFoldDB" id="A0A914C4E8"/>
<dbReference type="EC" id="2.4.1.17" evidence="2"/>
<dbReference type="FunFam" id="3.40.50.2000:FF:000021">
    <property type="entry name" value="UDP-glucuronosyltransferase"/>
    <property type="match status" value="1"/>
</dbReference>
<dbReference type="PANTHER" id="PTHR48043">
    <property type="entry name" value="EG:EG0003.4 PROTEIN-RELATED"/>
    <property type="match status" value="1"/>
</dbReference>